<dbReference type="Proteomes" id="UP000655868">
    <property type="component" value="Unassembled WGS sequence"/>
</dbReference>
<name>A0A934U6T4_9NOCA</name>
<evidence type="ECO:0000313" key="2">
    <source>
        <dbReference type="EMBL" id="MBJ8342900.1"/>
    </source>
</evidence>
<feature type="compositionally biased region" description="Low complexity" evidence="1">
    <location>
        <begin position="1"/>
        <end position="13"/>
    </location>
</feature>
<evidence type="ECO:0000313" key="3">
    <source>
        <dbReference type="Proteomes" id="UP000655868"/>
    </source>
</evidence>
<organism evidence="2 3">
    <name type="scientific">Antrihabitans stalagmiti</name>
    <dbReference type="NCBI Taxonomy" id="2799499"/>
    <lineage>
        <taxon>Bacteria</taxon>
        <taxon>Bacillati</taxon>
        <taxon>Actinomycetota</taxon>
        <taxon>Actinomycetes</taxon>
        <taxon>Mycobacteriales</taxon>
        <taxon>Nocardiaceae</taxon>
        <taxon>Antrihabitans</taxon>
    </lineage>
</organism>
<feature type="region of interest" description="Disordered" evidence="1">
    <location>
        <begin position="518"/>
        <end position="539"/>
    </location>
</feature>
<dbReference type="SUPFAM" id="SSF52540">
    <property type="entry name" value="P-loop containing nucleoside triphosphate hydrolases"/>
    <property type="match status" value="1"/>
</dbReference>
<dbReference type="PANTHER" id="PTHR30121">
    <property type="entry name" value="UNCHARACTERIZED PROTEIN YJGR-RELATED"/>
    <property type="match status" value="1"/>
</dbReference>
<dbReference type="AlphaFoldDB" id="A0A934U6T4"/>
<proteinExistence type="predicted"/>
<evidence type="ECO:0000256" key="1">
    <source>
        <dbReference type="SAM" id="MobiDB-lite"/>
    </source>
</evidence>
<dbReference type="InterPro" id="IPR051162">
    <property type="entry name" value="T4SS_component"/>
</dbReference>
<dbReference type="EMBL" id="JAEMNV010000017">
    <property type="protein sequence ID" value="MBJ8342900.1"/>
    <property type="molecule type" value="Genomic_DNA"/>
</dbReference>
<accession>A0A934U6T4</accession>
<dbReference type="PANTHER" id="PTHR30121:SF6">
    <property type="entry name" value="SLR6007 PROTEIN"/>
    <property type="match status" value="1"/>
</dbReference>
<dbReference type="RefSeq" id="WP_199708601.1">
    <property type="nucleotide sequence ID" value="NZ_JAEMNV010000017.1"/>
</dbReference>
<comment type="caution">
    <text evidence="2">The sequence shown here is derived from an EMBL/GenBank/DDBJ whole genome shotgun (WGS) entry which is preliminary data.</text>
</comment>
<dbReference type="InterPro" id="IPR027417">
    <property type="entry name" value="P-loop_NTPase"/>
</dbReference>
<feature type="region of interest" description="Disordered" evidence="1">
    <location>
        <begin position="1"/>
        <end position="34"/>
    </location>
</feature>
<gene>
    <name evidence="2" type="ORF">JGU71_28820</name>
</gene>
<sequence>MSHLPPSSRPQSSGPGGRKHRKAQAAKAAAAQRARMDLQLLDDDERAELTRTMQAGRNIFDSTRAWMLLRRDDRRRGENAAPTQKVSKAPAPLRATARGLRGLGGGRTGPIPNTVEYRGTTLQVAGLWPWPVGAGAPLRGVPLGSHLYTGAPVCFDPLSWFVRAKFLQQPSMMLLGLPGFGKSTLARKIVLGLVAGGVTALILGDLKPDYRKLVEELGDAGQVITVGHGHAQINPLDLGPLAQILPILDAAGTKIATKMARIVRTRIGADRLRRVVALLQLNRGRLIEDYEESAIGAALDWIDAHVEGQPLLSDLERVLDEGPPEVVEAYKATDQKEYLHESRSLRRSLHALRKGVFGQVFDGHTTTPIDINAAAVCVDVSQVAAADRKLKGAVLLTCWEHGFAATDAAHILADAECGPKRNFLVVLDEMWQVLRAGVGMVDRVDELTRLNRVWGTALLMITHTASDLPQQVDENGVQSAPGFVERAGALVVGALPRKEMARLEDIKPFTETEVRDITSWSSPPALTGDGRSASAPPGQGKFFIKIGEQGAAGIPLRTILFPSEIASGVHDTNSRFDLDTEYTKESAAWAA</sequence>
<evidence type="ECO:0008006" key="4">
    <source>
        <dbReference type="Google" id="ProtNLM"/>
    </source>
</evidence>
<dbReference type="Gene3D" id="3.40.50.300">
    <property type="entry name" value="P-loop containing nucleotide triphosphate hydrolases"/>
    <property type="match status" value="2"/>
</dbReference>
<protein>
    <recommendedName>
        <fullName evidence="4">ATP/GTP-binding protein</fullName>
    </recommendedName>
</protein>
<keyword evidence="3" id="KW-1185">Reference proteome</keyword>
<reference evidence="2" key="1">
    <citation type="submission" date="2020-12" db="EMBL/GenBank/DDBJ databases">
        <title>Antrihabitans popcorni sp. nov. and Antrihabitans auranticaus sp. nov., isolated from a larva cave.</title>
        <authorList>
            <person name="Lee S.D."/>
            <person name="Kim I.S."/>
        </authorList>
    </citation>
    <scope>NUCLEOTIDE SEQUENCE</scope>
    <source>
        <strain evidence="2">YC3-6</strain>
    </source>
</reference>